<dbReference type="EMBL" id="CP130318">
    <property type="protein sequence ID" value="WNQ09134.1"/>
    <property type="molecule type" value="Genomic_DNA"/>
</dbReference>
<evidence type="ECO:0000256" key="3">
    <source>
        <dbReference type="ARBA" id="ARBA00022692"/>
    </source>
</evidence>
<protein>
    <submittedName>
        <fullName evidence="8">Type II secretion system F family protein</fullName>
    </submittedName>
</protein>
<accession>A0AA96RFM0</accession>
<name>A0AA96RFM0_9BACL</name>
<keyword evidence="4 6" id="KW-1133">Transmembrane helix</keyword>
<keyword evidence="5 6" id="KW-0472">Membrane</keyword>
<dbReference type="RefSeq" id="WP_315602902.1">
    <property type="nucleotide sequence ID" value="NZ_CP130318.1"/>
</dbReference>
<keyword evidence="2" id="KW-1003">Cell membrane</keyword>
<evidence type="ECO:0000256" key="6">
    <source>
        <dbReference type="SAM" id="Phobius"/>
    </source>
</evidence>
<evidence type="ECO:0000256" key="4">
    <source>
        <dbReference type="ARBA" id="ARBA00022989"/>
    </source>
</evidence>
<sequence>MLTWLMMGHLDKRRKNLAFKPPVSRPKGEGEEAERYSTYTLTGKEKGFHLLLAGCLLFAAGYLFYKSFLIAAMCSCLALLYPRIVVKGMIRKRKEQLNGQFKQALYSLATSLSAGKSVENAFRDVLQDLMLLYPDPSTPILKEFRRIAGKLDRGETVEQALSDLSERADLDDIRSFTEVFVICKRSGGNLIEVMRRTSNMIGEKVEIKQEIQVLIAQKRFEAKVLGAAPLAIIALLSLSSPDYMAPLYDGASGMAIMTLSLILLAGCLAIIIKIMDIKV</sequence>
<keyword evidence="3 6" id="KW-0812">Transmembrane</keyword>
<evidence type="ECO:0000256" key="2">
    <source>
        <dbReference type="ARBA" id="ARBA00022475"/>
    </source>
</evidence>
<dbReference type="Pfam" id="PF00482">
    <property type="entry name" value="T2SSF"/>
    <property type="match status" value="1"/>
</dbReference>
<gene>
    <name evidence="8" type="ORF">MJA45_15920</name>
</gene>
<reference evidence="8 9" key="1">
    <citation type="submission" date="2022-02" db="EMBL/GenBank/DDBJ databases">
        <title>Paenibacillus sp. MBLB1776 Whole Genome Shotgun Sequencing.</title>
        <authorList>
            <person name="Hwang C.Y."/>
            <person name="Cho E.-S."/>
            <person name="Seo M.-J."/>
        </authorList>
    </citation>
    <scope>NUCLEOTIDE SEQUENCE [LARGE SCALE GENOMIC DNA]</scope>
    <source>
        <strain evidence="8 9">MBLB1776</strain>
    </source>
</reference>
<comment type="subcellular location">
    <subcellularLocation>
        <location evidence="1">Cell membrane</location>
        <topology evidence="1">Multi-pass membrane protein</topology>
    </subcellularLocation>
</comment>
<keyword evidence="9" id="KW-1185">Reference proteome</keyword>
<feature type="transmembrane region" description="Helical" evidence="6">
    <location>
        <begin position="251"/>
        <end position="272"/>
    </location>
</feature>
<feature type="transmembrane region" description="Helical" evidence="6">
    <location>
        <begin position="220"/>
        <end position="239"/>
    </location>
</feature>
<proteinExistence type="predicted"/>
<dbReference type="PANTHER" id="PTHR35007">
    <property type="entry name" value="INTEGRAL MEMBRANE PROTEIN-RELATED"/>
    <property type="match status" value="1"/>
</dbReference>
<evidence type="ECO:0000313" key="8">
    <source>
        <dbReference type="EMBL" id="WNQ09134.1"/>
    </source>
</evidence>
<organism evidence="8 9">
    <name type="scientific">Paenibacillus aurantius</name>
    <dbReference type="NCBI Taxonomy" id="2918900"/>
    <lineage>
        <taxon>Bacteria</taxon>
        <taxon>Bacillati</taxon>
        <taxon>Bacillota</taxon>
        <taxon>Bacilli</taxon>
        <taxon>Bacillales</taxon>
        <taxon>Paenibacillaceae</taxon>
        <taxon>Paenibacillus</taxon>
    </lineage>
</organism>
<dbReference type="Gene3D" id="1.20.81.30">
    <property type="entry name" value="Type II secretion system (T2SS), domain F"/>
    <property type="match status" value="1"/>
</dbReference>
<dbReference type="InterPro" id="IPR018076">
    <property type="entry name" value="T2SS_GspF_dom"/>
</dbReference>
<evidence type="ECO:0000259" key="7">
    <source>
        <dbReference type="Pfam" id="PF00482"/>
    </source>
</evidence>
<feature type="transmembrane region" description="Helical" evidence="6">
    <location>
        <begin position="70"/>
        <end position="86"/>
    </location>
</feature>
<evidence type="ECO:0000313" key="9">
    <source>
        <dbReference type="Proteomes" id="UP001305702"/>
    </source>
</evidence>
<evidence type="ECO:0000256" key="5">
    <source>
        <dbReference type="ARBA" id="ARBA00023136"/>
    </source>
</evidence>
<dbReference type="PANTHER" id="PTHR35007:SF1">
    <property type="entry name" value="PILUS ASSEMBLY PROTEIN"/>
    <property type="match status" value="1"/>
</dbReference>
<dbReference type="AlphaFoldDB" id="A0AA96RFM0"/>
<dbReference type="Proteomes" id="UP001305702">
    <property type="component" value="Chromosome"/>
</dbReference>
<dbReference type="KEGG" id="paun:MJA45_15920"/>
<feature type="domain" description="Type II secretion system protein GspF" evidence="7">
    <location>
        <begin position="105"/>
        <end position="236"/>
    </location>
</feature>
<feature type="transmembrane region" description="Helical" evidence="6">
    <location>
        <begin position="47"/>
        <end position="64"/>
    </location>
</feature>
<evidence type="ECO:0000256" key="1">
    <source>
        <dbReference type="ARBA" id="ARBA00004651"/>
    </source>
</evidence>
<dbReference type="InterPro" id="IPR042094">
    <property type="entry name" value="T2SS_GspF_sf"/>
</dbReference>
<dbReference type="GO" id="GO:0005886">
    <property type="term" value="C:plasma membrane"/>
    <property type="evidence" value="ECO:0007669"/>
    <property type="project" value="UniProtKB-SubCell"/>
</dbReference>